<dbReference type="EMBL" id="JQZV01000001">
    <property type="protein sequence ID" value="KGN93664.1"/>
    <property type="molecule type" value="Genomic_DNA"/>
</dbReference>
<feature type="transmembrane region" description="Helical" evidence="7">
    <location>
        <begin position="57"/>
        <end position="74"/>
    </location>
</feature>
<dbReference type="InterPro" id="IPR037294">
    <property type="entry name" value="ABC_BtuC-like"/>
</dbReference>
<evidence type="ECO:0000256" key="4">
    <source>
        <dbReference type="ARBA" id="ARBA00022989"/>
    </source>
</evidence>
<feature type="transmembrane region" description="Helical" evidence="7">
    <location>
        <begin position="86"/>
        <end position="107"/>
    </location>
</feature>
<evidence type="ECO:0000256" key="7">
    <source>
        <dbReference type="SAM" id="Phobius"/>
    </source>
</evidence>
<feature type="transmembrane region" description="Helical" evidence="7">
    <location>
        <begin position="166"/>
        <end position="184"/>
    </location>
</feature>
<evidence type="ECO:0000256" key="6">
    <source>
        <dbReference type="RuleBase" id="RU003943"/>
    </source>
</evidence>
<reference evidence="8 9" key="1">
    <citation type="submission" date="2014-08" db="EMBL/GenBank/DDBJ databases">
        <title>Porphyromonas canoris strain:OH2762 Genome sequencing.</title>
        <authorList>
            <person name="Wallis C."/>
            <person name="Deusch O."/>
            <person name="O'Flynn C."/>
            <person name="Davis I."/>
            <person name="Jospin G."/>
            <person name="Darling A.E."/>
            <person name="Coil D.A."/>
            <person name="Alexiev A."/>
            <person name="Horsfall A."/>
            <person name="Kirkwood N."/>
            <person name="Harris S."/>
            <person name="Eisen J.A."/>
        </authorList>
    </citation>
    <scope>NUCLEOTIDE SEQUENCE [LARGE SCALE GENOMIC DNA]</scope>
    <source>
        <strain evidence="9">COT-108 OH2762</strain>
    </source>
</reference>
<feature type="transmembrane region" description="Helical" evidence="7">
    <location>
        <begin position="32"/>
        <end position="51"/>
    </location>
</feature>
<evidence type="ECO:0000256" key="5">
    <source>
        <dbReference type="ARBA" id="ARBA00023136"/>
    </source>
</evidence>
<dbReference type="Proteomes" id="UP000030101">
    <property type="component" value="Unassembled WGS sequence"/>
</dbReference>
<comment type="caution">
    <text evidence="8">The sequence shown here is derived from an EMBL/GenBank/DDBJ whole genome shotgun (WGS) entry which is preliminary data.</text>
</comment>
<accession>A0ABR4XP00</accession>
<evidence type="ECO:0008006" key="10">
    <source>
        <dbReference type="Google" id="ProtNLM"/>
    </source>
</evidence>
<keyword evidence="3 6" id="KW-0812">Transmembrane</keyword>
<evidence type="ECO:0000313" key="8">
    <source>
        <dbReference type="EMBL" id="KGN93664.1"/>
    </source>
</evidence>
<proteinExistence type="inferred from homology"/>
<evidence type="ECO:0000256" key="2">
    <source>
        <dbReference type="ARBA" id="ARBA00008034"/>
    </source>
</evidence>
<dbReference type="Gene3D" id="1.10.3470.10">
    <property type="entry name" value="ABC transporter involved in vitamin B12 uptake, BtuC"/>
    <property type="match status" value="1"/>
</dbReference>
<comment type="similarity">
    <text evidence="2 6">Belongs to the ABC-3 integral membrane protein family.</text>
</comment>
<feature type="transmembrane region" description="Helical" evidence="7">
    <location>
        <begin position="214"/>
        <end position="235"/>
    </location>
</feature>
<evidence type="ECO:0000256" key="3">
    <source>
        <dbReference type="ARBA" id="ARBA00022692"/>
    </source>
</evidence>
<keyword evidence="5 7" id="KW-0472">Membrane</keyword>
<name>A0ABR4XP00_9PORP</name>
<dbReference type="SUPFAM" id="SSF81345">
    <property type="entry name" value="ABC transporter involved in vitamin B12 uptake, BtuC"/>
    <property type="match status" value="1"/>
</dbReference>
<dbReference type="PANTHER" id="PTHR30477">
    <property type="entry name" value="ABC-TRANSPORTER METAL-BINDING PROTEIN"/>
    <property type="match status" value="1"/>
</dbReference>
<comment type="subcellular location">
    <subcellularLocation>
        <location evidence="6">Cell membrane</location>
        <topology evidence="6">Multi-pass membrane protein</topology>
    </subcellularLocation>
    <subcellularLocation>
        <location evidence="1">Membrane</location>
        <topology evidence="1">Multi-pass membrane protein</topology>
    </subcellularLocation>
</comment>
<feature type="transmembrane region" description="Helical" evidence="7">
    <location>
        <begin position="241"/>
        <end position="260"/>
    </location>
</feature>
<protein>
    <recommendedName>
        <fullName evidence="10">Zinc transport system permease protein</fullName>
    </recommendedName>
</protein>
<evidence type="ECO:0000256" key="1">
    <source>
        <dbReference type="ARBA" id="ARBA00004141"/>
    </source>
</evidence>
<dbReference type="Pfam" id="PF00950">
    <property type="entry name" value="ABC-3"/>
    <property type="match status" value="1"/>
</dbReference>
<feature type="transmembrane region" description="Helical" evidence="7">
    <location>
        <begin position="127"/>
        <end position="145"/>
    </location>
</feature>
<dbReference type="RefSeq" id="WP_036788331.1">
    <property type="nucleotide sequence ID" value="NZ_JQZV01000001.1"/>
</dbReference>
<feature type="transmembrane region" description="Helical" evidence="7">
    <location>
        <begin position="6"/>
        <end position="25"/>
    </location>
</feature>
<keyword evidence="6" id="KW-0813">Transport</keyword>
<feature type="transmembrane region" description="Helical" evidence="7">
    <location>
        <begin position="190"/>
        <end position="207"/>
    </location>
</feature>
<keyword evidence="9" id="KW-1185">Reference proteome</keyword>
<sequence>MTDILLHTIAVALLISVLTGIIGSFMVVRRMVFVGGGITHASFGGLGLGFFLGVNPIYTAALFALGSGFLVEGLSSKGRVREDSAIAAVWSLGMAVGILFSHFTPGYAPNLSAYLFGNILLVSKADFWMLIGFLAILIPLVLYYYKTLLFIMFDSEYASTRAKGVGVVRFAMIGFLSIGIVLTIRTMGVMMLMSMLTIPQMIASLYAHDLKKIILLSISISMLAALVGLAGSYFLNLPTGATIIVLLCISYGFAWLAKWATQKVR</sequence>
<evidence type="ECO:0000313" key="9">
    <source>
        <dbReference type="Proteomes" id="UP000030101"/>
    </source>
</evidence>
<dbReference type="InterPro" id="IPR001626">
    <property type="entry name" value="ABC_TroCD"/>
</dbReference>
<dbReference type="PANTHER" id="PTHR30477:SF18">
    <property type="entry name" value="METAL TRANSPORT SYSTEM MEMBRANE PROTEIN CT_417-RELATED"/>
    <property type="match status" value="1"/>
</dbReference>
<gene>
    <name evidence="8" type="ORF">HQ43_00580</name>
</gene>
<organism evidence="8 9">
    <name type="scientific">Porphyromonas canoris</name>
    <dbReference type="NCBI Taxonomy" id="36875"/>
    <lineage>
        <taxon>Bacteria</taxon>
        <taxon>Pseudomonadati</taxon>
        <taxon>Bacteroidota</taxon>
        <taxon>Bacteroidia</taxon>
        <taxon>Bacteroidales</taxon>
        <taxon>Porphyromonadaceae</taxon>
        <taxon>Porphyromonas</taxon>
    </lineage>
</organism>
<keyword evidence="4 7" id="KW-1133">Transmembrane helix</keyword>